<organism evidence="3 4">
    <name type="scientific">Desulfuromonas thiophila</name>
    <dbReference type="NCBI Taxonomy" id="57664"/>
    <lineage>
        <taxon>Bacteria</taxon>
        <taxon>Pseudomonadati</taxon>
        <taxon>Thermodesulfobacteriota</taxon>
        <taxon>Desulfuromonadia</taxon>
        <taxon>Desulfuromonadales</taxon>
        <taxon>Desulfuromonadaceae</taxon>
        <taxon>Desulfuromonas</taxon>
    </lineage>
</organism>
<dbReference type="NCBIfam" id="TIGR01420">
    <property type="entry name" value="pilT_fam"/>
    <property type="match status" value="1"/>
</dbReference>
<dbReference type="Gene3D" id="3.40.50.300">
    <property type="entry name" value="P-loop containing nucleotide triphosphate hydrolases"/>
    <property type="match status" value="1"/>
</dbReference>
<proteinExistence type="inferred from homology"/>
<dbReference type="Proteomes" id="UP000243205">
    <property type="component" value="Unassembled WGS sequence"/>
</dbReference>
<comment type="similarity">
    <text evidence="1">Belongs to the GSP E family.</text>
</comment>
<dbReference type="PANTHER" id="PTHR30486">
    <property type="entry name" value="TWITCHING MOTILITY PROTEIN PILT"/>
    <property type="match status" value="1"/>
</dbReference>
<evidence type="ECO:0000256" key="1">
    <source>
        <dbReference type="ARBA" id="ARBA00006611"/>
    </source>
</evidence>
<sequence>MAQIDRLFDQLLARGASDLHLLQGQPPKIREHGRLVALAGEDPIDEARMLAYLKEICPPEKWTEFQASNDLDFAYEKDEQARFRANYYGQLHGLGAVFRVIPTRILTLQDLHLPEVLKSFAALRAGLVLVTGPTGSGKSTTLAAIIDYINETSARYILTIEEPIEFVHPNKRSVFCQREVGSDVRSFSDGLRTATRQDCDVILVGEMRDYETISLALSAAAMGTLVFGTLHTNSAVKTIDRIIDVFPADQQGMARTLLAESLRGICAQLLLKKQGGGRIAANEILVATPGLAASIRENNISNIRNIIQGGKNLGMQMMDDVLANYLKRELISPEEAYLKAQDKNRFKLQQAAAE</sequence>
<dbReference type="Pfam" id="PF00437">
    <property type="entry name" value="T2SSE"/>
    <property type="match status" value="1"/>
</dbReference>
<feature type="domain" description="Bacterial type II secretion system protein E" evidence="2">
    <location>
        <begin position="4"/>
        <end position="273"/>
    </location>
</feature>
<dbReference type="STRING" id="57664.SAMN05661003_10562"/>
<dbReference type="RefSeq" id="WP_092077624.1">
    <property type="nucleotide sequence ID" value="NZ_FNAQ01000005.1"/>
</dbReference>
<dbReference type="OrthoDB" id="9805147at2"/>
<keyword evidence="4" id="KW-1185">Reference proteome</keyword>
<name>A0A1G7B562_9BACT</name>
<protein>
    <submittedName>
        <fullName evidence="3">Pilus retraction ATPase PilT</fullName>
    </submittedName>
</protein>
<dbReference type="CDD" id="cd01131">
    <property type="entry name" value="PilT"/>
    <property type="match status" value="1"/>
</dbReference>
<dbReference type="InterPro" id="IPR050921">
    <property type="entry name" value="T4SS_GSP_E_ATPase"/>
</dbReference>
<dbReference type="SUPFAM" id="SSF52540">
    <property type="entry name" value="P-loop containing nucleoside triphosphate hydrolases"/>
    <property type="match status" value="1"/>
</dbReference>
<dbReference type="InterPro" id="IPR027417">
    <property type="entry name" value="P-loop_NTPase"/>
</dbReference>
<dbReference type="EMBL" id="FNAQ01000005">
    <property type="protein sequence ID" value="SDE21977.1"/>
    <property type="molecule type" value="Genomic_DNA"/>
</dbReference>
<accession>A0A1G7B562</accession>
<reference evidence="4" key="1">
    <citation type="submission" date="2016-10" db="EMBL/GenBank/DDBJ databases">
        <authorList>
            <person name="Varghese N."/>
            <person name="Submissions S."/>
        </authorList>
    </citation>
    <scope>NUCLEOTIDE SEQUENCE [LARGE SCALE GENOMIC DNA]</scope>
    <source>
        <strain evidence="4">DSM 8987</strain>
    </source>
</reference>
<dbReference type="InterPro" id="IPR006321">
    <property type="entry name" value="PilT/PilU"/>
</dbReference>
<dbReference type="InterPro" id="IPR001482">
    <property type="entry name" value="T2SS/T4SS_dom"/>
</dbReference>
<dbReference type="Gene3D" id="3.30.450.90">
    <property type="match status" value="1"/>
</dbReference>
<gene>
    <name evidence="3" type="ORF">SAMN05661003_10562</name>
</gene>
<evidence type="ECO:0000313" key="4">
    <source>
        <dbReference type="Proteomes" id="UP000243205"/>
    </source>
</evidence>
<dbReference type="PANTHER" id="PTHR30486:SF6">
    <property type="entry name" value="TYPE IV PILUS RETRACTATION ATPASE PILT"/>
    <property type="match status" value="1"/>
</dbReference>
<dbReference type="GO" id="GO:0005524">
    <property type="term" value="F:ATP binding"/>
    <property type="evidence" value="ECO:0007669"/>
    <property type="project" value="InterPro"/>
</dbReference>
<evidence type="ECO:0000259" key="2">
    <source>
        <dbReference type="Pfam" id="PF00437"/>
    </source>
</evidence>
<dbReference type="GO" id="GO:0016887">
    <property type="term" value="F:ATP hydrolysis activity"/>
    <property type="evidence" value="ECO:0007669"/>
    <property type="project" value="InterPro"/>
</dbReference>
<dbReference type="AlphaFoldDB" id="A0A1G7B562"/>
<evidence type="ECO:0000313" key="3">
    <source>
        <dbReference type="EMBL" id="SDE21977.1"/>
    </source>
</evidence>